<dbReference type="Proteomes" id="UP000224460">
    <property type="component" value="Unassembled WGS sequence"/>
</dbReference>
<keyword evidence="2" id="KW-1185">Reference proteome</keyword>
<proteinExistence type="predicted"/>
<reference evidence="1" key="1">
    <citation type="submission" date="2017-10" db="EMBL/GenBank/DDBJ databases">
        <title>Genome sequence of cellulolytic Lachnospiraceae bacterium XHS1971 isolated from hotspring sediment.</title>
        <authorList>
            <person name="Vasudevan G."/>
            <person name="Joshi A.J."/>
            <person name="Hivarkar S."/>
            <person name="Lanjekar V.B."/>
            <person name="Dhakephalkar P.K."/>
            <person name="Dagar S."/>
        </authorList>
    </citation>
    <scope>NUCLEOTIDE SEQUENCE</scope>
    <source>
        <strain evidence="1">XHS1971</strain>
    </source>
</reference>
<accession>A0AC61D7G4</accession>
<evidence type="ECO:0000313" key="1">
    <source>
        <dbReference type="EMBL" id="PHV69465.1"/>
    </source>
</evidence>
<protein>
    <submittedName>
        <fullName evidence="1">Recombinase family protein</fullName>
    </submittedName>
</protein>
<dbReference type="EMBL" id="PEDL01000027">
    <property type="protein sequence ID" value="PHV69465.1"/>
    <property type="molecule type" value="Genomic_DNA"/>
</dbReference>
<evidence type="ECO:0000313" key="2">
    <source>
        <dbReference type="Proteomes" id="UP000224460"/>
    </source>
</evidence>
<name>A0AC61D7G4_9FIRM</name>
<comment type="caution">
    <text evidence="1">The sequence shown here is derived from an EMBL/GenBank/DDBJ whole genome shotgun (WGS) entry which is preliminary data.</text>
</comment>
<organism evidence="1 2">
    <name type="scientific">Sporanaerobium hydrogeniformans</name>
    <dbReference type="NCBI Taxonomy" id="3072179"/>
    <lineage>
        <taxon>Bacteria</taxon>
        <taxon>Bacillati</taxon>
        <taxon>Bacillota</taxon>
        <taxon>Clostridia</taxon>
        <taxon>Lachnospirales</taxon>
        <taxon>Lachnospiraceae</taxon>
        <taxon>Sporanaerobium</taxon>
    </lineage>
</organism>
<sequence>MVFNMEKKAVMYLRVSTEMQVEGYSLDAQLTSIGKYAKAYDIEVVKTYKDEGKSGTSVAGRDDFIRMLEDIEAGTVNVDYVLVFKLSRFGRNSADVLNSLQKLQEHNVNLICTEDRLDSSTGSGKLMITVLSAVAEIERVNIVEQTMAGRRQKAEEGKWNGGFPPYGYSLGKDDILKVNEAEAKAVRVIYDKYINDNMGFNALAKYLNRQGINKIPRKNGTLTSWSAKLVKDIIDNPVYKGYIAYGRRTKEKVKGTSNEYKTVRQEDYIVAKGKHKPIISVEDWEVAHALRLETGVASPSSIGRERIHVLSGILRCPECGGPMYTNKNSWTRKDGEYVERHYYVCSRAYQARGVECNYKASLRKEVIESDVLNAVRDLVKDPLFAEEVKAKIGKEVDTSEIDKELGEYRKALRQAKTAKDTLENEIDKLPYDTIHRERKIQDMNRRLDRAYDELIEVEEKIKDLLLKREAVESNALTLEQVYKVLENFDLLFDKMSEEDKKRTVVYLIKEVEVYKEPQGKTLSRLKSITFNFPVFYKGSSTDKLLWENDTTVETVVLMKRSDSESEE</sequence>
<gene>
    <name evidence="1" type="ORF">CS063_15485</name>
</gene>